<proteinExistence type="predicted"/>
<keyword evidence="2" id="KW-0472">Membrane</keyword>
<evidence type="ECO:0000256" key="1">
    <source>
        <dbReference type="SAM" id="MobiDB-lite"/>
    </source>
</evidence>
<keyword evidence="2" id="KW-1133">Transmembrane helix</keyword>
<sequence length="217" mass="24855">MVSHDMSRTNLNNNNNYYSPPPSYEDVCQYSSSTSINRTGEQETIALPGGDTATPTSEDRGNSVRLTDGRTAEFYRIVPTIEITEAGETPENLSANRYDVSIPIYDNEMDQSELPTYERAIREFDRMSPTSRIARSQEIPQTIRIGRRNNEQTSRSAGHTPSRQTLSQWQEYLRRNEQLRLRNGLTVDEEEIKFRGYILGVTLGVFLLICFLIMICR</sequence>
<evidence type="ECO:0000313" key="3">
    <source>
        <dbReference type="EMBL" id="OXU23406.1"/>
    </source>
</evidence>
<feature type="region of interest" description="Disordered" evidence="1">
    <location>
        <begin position="34"/>
        <end position="64"/>
    </location>
</feature>
<dbReference type="Proteomes" id="UP000215335">
    <property type="component" value="Unassembled WGS sequence"/>
</dbReference>
<accession>A0A232EY71</accession>
<protein>
    <submittedName>
        <fullName evidence="3">Uncharacterized protein</fullName>
    </submittedName>
</protein>
<gene>
    <name evidence="3" type="ORF">TSAR_003488</name>
</gene>
<feature type="region of interest" description="Disordered" evidence="1">
    <location>
        <begin position="145"/>
        <end position="167"/>
    </location>
</feature>
<dbReference type="AlphaFoldDB" id="A0A232EY71"/>
<dbReference type="EMBL" id="NNAY01001621">
    <property type="protein sequence ID" value="OXU23406.1"/>
    <property type="molecule type" value="Genomic_DNA"/>
</dbReference>
<reference evidence="3 4" key="1">
    <citation type="journal article" date="2017" name="Curr. Biol.">
        <title>The Evolution of Venom by Co-option of Single-Copy Genes.</title>
        <authorList>
            <person name="Martinson E.O."/>
            <person name="Mrinalini"/>
            <person name="Kelkar Y.D."/>
            <person name="Chang C.H."/>
            <person name="Werren J.H."/>
        </authorList>
    </citation>
    <scope>NUCLEOTIDE SEQUENCE [LARGE SCALE GENOMIC DNA]</scope>
    <source>
        <strain evidence="3 4">Alberta</strain>
        <tissue evidence="3">Whole body</tissue>
    </source>
</reference>
<evidence type="ECO:0000256" key="2">
    <source>
        <dbReference type="SAM" id="Phobius"/>
    </source>
</evidence>
<comment type="caution">
    <text evidence="3">The sequence shown here is derived from an EMBL/GenBank/DDBJ whole genome shotgun (WGS) entry which is preliminary data.</text>
</comment>
<keyword evidence="2" id="KW-0812">Transmembrane</keyword>
<name>A0A232EY71_9HYME</name>
<feature type="region of interest" description="Disordered" evidence="1">
    <location>
        <begin position="1"/>
        <end position="22"/>
    </location>
</feature>
<keyword evidence="4" id="KW-1185">Reference proteome</keyword>
<organism evidence="3 4">
    <name type="scientific">Trichomalopsis sarcophagae</name>
    <dbReference type="NCBI Taxonomy" id="543379"/>
    <lineage>
        <taxon>Eukaryota</taxon>
        <taxon>Metazoa</taxon>
        <taxon>Ecdysozoa</taxon>
        <taxon>Arthropoda</taxon>
        <taxon>Hexapoda</taxon>
        <taxon>Insecta</taxon>
        <taxon>Pterygota</taxon>
        <taxon>Neoptera</taxon>
        <taxon>Endopterygota</taxon>
        <taxon>Hymenoptera</taxon>
        <taxon>Apocrita</taxon>
        <taxon>Proctotrupomorpha</taxon>
        <taxon>Chalcidoidea</taxon>
        <taxon>Pteromalidae</taxon>
        <taxon>Pteromalinae</taxon>
        <taxon>Trichomalopsis</taxon>
    </lineage>
</organism>
<feature type="compositionally biased region" description="Polar residues" evidence="1">
    <location>
        <begin position="151"/>
        <end position="167"/>
    </location>
</feature>
<feature type="transmembrane region" description="Helical" evidence="2">
    <location>
        <begin position="196"/>
        <end position="216"/>
    </location>
</feature>
<evidence type="ECO:0000313" key="4">
    <source>
        <dbReference type="Proteomes" id="UP000215335"/>
    </source>
</evidence>